<feature type="compositionally biased region" description="Basic and acidic residues" evidence="1">
    <location>
        <begin position="72"/>
        <end position="89"/>
    </location>
</feature>
<keyword evidence="3" id="KW-1185">Reference proteome</keyword>
<reference evidence="2" key="1">
    <citation type="submission" date="2025-08" db="UniProtKB">
        <authorList>
            <consortium name="Ensembl"/>
        </authorList>
    </citation>
    <scope>IDENTIFICATION</scope>
</reference>
<dbReference type="Proteomes" id="UP000694424">
    <property type="component" value="Unplaced"/>
</dbReference>
<dbReference type="Ensembl" id="ENSAOWT00000026762.1">
    <property type="protein sequence ID" value="ENSAOWP00000023638.1"/>
    <property type="gene ID" value="ENSAOWG00000015946.1"/>
</dbReference>
<feature type="region of interest" description="Disordered" evidence="1">
    <location>
        <begin position="69"/>
        <end position="98"/>
    </location>
</feature>
<evidence type="ECO:0000313" key="3">
    <source>
        <dbReference type="Proteomes" id="UP000694424"/>
    </source>
</evidence>
<accession>A0A8B9QCM6</accession>
<name>A0A8B9QCM6_APTOW</name>
<sequence length="141" mass="15418">HTQTSPRDRTTRGRCYYTALEKPWVSAENGRKVGDTWMPAGPALHLRHAAQALASSKLSWTTLNCPNTASELARRGQDARPPPGRKDHGPCPSVPLEPGGIRTLLLNCSQRTTKGSCKILDDSTSQTPLRPFGMLRAHYGC</sequence>
<dbReference type="AlphaFoldDB" id="A0A8B9QCM6"/>
<evidence type="ECO:0000256" key="1">
    <source>
        <dbReference type="SAM" id="MobiDB-lite"/>
    </source>
</evidence>
<organism evidence="2 3">
    <name type="scientific">Apteryx owenii</name>
    <name type="common">Little spotted kiwi</name>
    <dbReference type="NCBI Taxonomy" id="8824"/>
    <lineage>
        <taxon>Eukaryota</taxon>
        <taxon>Metazoa</taxon>
        <taxon>Chordata</taxon>
        <taxon>Craniata</taxon>
        <taxon>Vertebrata</taxon>
        <taxon>Euteleostomi</taxon>
        <taxon>Archelosauria</taxon>
        <taxon>Archosauria</taxon>
        <taxon>Dinosauria</taxon>
        <taxon>Saurischia</taxon>
        <taxon>Theropoda</taxon>
        <taxon>Coelurosauria</taxon>
        <taxon>Aves</taxon>
        <taxon>Palaeognathae</taxon>
        <taxon>Apterygiformes</taxon>
        <taxon>Apterygidae</taxon>
        <taxon>Apteryx</taxon>
    </lineage>
</organism>
<reference evidence="2" key="2">
    <citation type="submission" date="2025-09" db="UniProtKB">
        <authorList>
            <consortium name="Ensembl"/>
        </authorList>
    </citation>
    <scope>IDENTIFICATION</scope>
</reference>
<proteinExistence type="predicted"/>
<evidence type="ECO:0000313" key="2">
    <source>
        <dbReference type="Ensembl" id="ENSAOWP00000023638.1"/>
    </source>
</evidence>
<protein>
    <submittedName>
        <fullName evidence="2">Uncharacterized protein</fullName>
    </submittedName>
</protein>